<protein>
    <submittedName>
        <fullName evidence="2">Uncharacterized protein</fullName>
    </submittedName>
</protein>
<dbReference type="EMBL" id="AWUE01014321">
    <property type="protein sequence ID" value="OMP04055.1"/>
    <property type="molecule type" value="Genomic_DNA"/>
</dbReference>
<dbReference type="AlphaFoldDB" id="A0A1R3KAC1"/>
<accession>A0A1R3KAC1</accession>
<feature type="signal peptide" evidence="1">
    <location>
        <begin position="1"/>
        <end position="27"/>
    </location>
</feature>
<proteinExistence type="predicted"/>
<evidence type="ECO:0000313" key="3">
    <source>
        <dbReference type="Proteomes" id="UP000187203"/>
    </source>
</evidence>
<reference evidence="3" key="1">
    <citation type="submission" date="2013-09" db="EMBL/GenBank/DDBJ databases">
        <title>Corchorus olitorius genome sequencing.</title>
        <authorList>
            <person name="Alam M."/>
            <person name="Haque M.S."/>
            <person name="Islam M.S."/>
            <person name="Emdad E.M."/>
            <person name="Islam M.M."/>
            <person name="Ahmed B."/>
            <person name="Halim A."/>
            <person name="Hossen Q.M.M."/>
            <person name="Hossain M.Z."/>
            <person name="Ahmed R."/>
            <person name="Khan M.M."/>
            <person name="Islam R."/>
            <person name="Rashid M.M."/>
            <person name="Khan S.A."/>
            <person name="Rahman M.S."/>
            <person name="Alam M."/>
            <person name="Yahiya A.S."/>
            <person name="Khan M.S."/>
            <person name="Azam M.S."/>
            <person name="Haque T."/>
            <person name="Lashkar M.Z.H."/>
            <person name="Akhand A.I."/>
            <person name="Morshed G."/>
            <person name="Roy S."/>
            <person name="Uddin K.S."/>
            <person name="Rabeya T."/>
            <person name="Hossain A.S."/>
            <person name="Chowdhury A."/>
            <person name="Snigdha A.R."/>
            <person name="Mortoza M.S."/>
            <person name="Matin S.A."/>
            <person name="Hoque S.M.E."/>
            <person name="Islam M.K."/>
            <person name="Roy D.K."/>
            <person name="Haider R."/>
            <person name="Moosa M.M."/>
            <person name="Elias S.M."/>
            <person name="Hasan A.M."/>
            <person name="Jahan S."/>
            <person name="Shafiuddin M."/>
            <person name="Mahmood N."/>
            <person name="Shommy N.S."/>
        </authorList>
    </citation>
    <scope>NUCLEOTIDE SEQUENCE [LARGE SCALE GENOMIC DNA]</scope>
    <source>
        <strain evidence="3">cv. O-4</strain>
    </source>
</reference>
<organism evidence="2 3">
    <name type="scientific">Corchorus olitorius</name>
    <dbReference type="NCBI Taxonomy" id="93759"/>
    <lineage>
        <taxon>Eukaryota</taxon>
        <taxon>Viridiplantae</taxon>
        <taxon>Streptophyta</taxon>
        <taxon>Embryophyta</taxon>
        <taxon>Tracheophyta</taxon>
        <taxon>Spermatophyta</taxon>
        <taxon>Magnoliopsida</taxon>
        <taxon>eudicotyledons</taxon>
        <taxon>Gunneridae</taxon>
        <taxon>Pentapetalae</taxon>
        <taxon>rosids</taxon>
        <taxon>malvids</taxon>
        <taxon>Malvales</taxon>
        <taxon>Malvaceae</taxon>
        <taxon>Grewioideae</taxon>
        <taxon>Apeibeae</taxon>
        <taxon>Corchorus</taxon>
    </lineage>
</organism>
<comment type="caution">
    <text evidence="2">The sequence shown here is derived from an EMBL/GenBank/DDBJ whole genome shotgun (WGS) entry which is preliminary data.</text>
</comment>
<evidence type="ECO:0000313" key="2">
    <source>
        <dbReference type="EMBL" id="OMP04055.1"/>
    </source>
</evidence>
<keyword evidence="1" id="KW-0732">Signal</keyword>
<feature type="chain" id="PRO_5012390453" evidence="1">
    <location>
        <begin position="28"/>
        <end position="164"/>
    </location>
</feature>
<dbReference type="Proteomes" id="UP000187203">
    <property type="component" value="Unassembled WGS sequence"/>
</dbReference>
<evidence type="ECO:0000256" key="1">
    <source>
        <dbReference type="SAM" id="SignalP"/>
    </source>
</evidence>
<gene>
    <name evidence="2" type="ORF">COLO4_09988</name>
</gene>
<name>A0A1R3KAC1_9ROSI</name>
<sequence length="164" mass="18505">MASPKLKFVIFAMFMAVTFSSTEVSRAARLLQQSTDQICSMLLQGNHQDDDIDYGGGDYEEEMEEYWKKMKDDCLNNTYNYDNDDDLEEQHDLIGDTISKSNEEEGMYVIVISRGQVYRFHSDTDTCESLNKGTVLEGLLSSLPTNNETATSSIVTDILSPLLN</sequence>
<keyword evidence="3" id="KW-1185">Reference proteome</keyword>